<dbReference type="InterPro" id="IPR036249">
    <property type="entry name" value="Thioredoxin-like_sf"/>
</dbReference>
<dbReference type="InterPro" id="IPR013766">
    <property type="entry name" value="Thioredoxin_domain"/>
</dbReference>
<dbReference type="PANTHER" id="PTHR42852:SF13">
    <property type="entry name" value="PROTEIN DIPZ"/>
    <property type="match status" value="1"/>
</dbReference>
<dbReference type="SUPFAM" id="SSF52833">
    <property type="entry name" value="Thioredoxin-like"/>
    <property type="match status" value="1"/>
</dbReference>
<feature type="signal peptide" evidence="2">
    <location>
        <begin position="1"/>
        <end position="36"/>
    </location>
</feature>
<evidence type="ECO:0000313" key="4">
    <source>
        <dbReference type="EMBL" id="MBK4737506.1"/>
    </source>
</evidence>
<feature type="chain" id="PRO_5038141215" evidence="2">
    <location>
        <begin position="37"/>
        <end position="185"/>
    </location>
</feature>
<name>A0A934SVD3_9BURK</name>
<proteinExistence type="predicted"/>
<dbReference type="AlphaFoldDB" id="A0A934SVD3"/>
<reference evidence="4" key="1">
    <citation type="submission" date="2021-01" db="EMBL/GenBank/DDBJ databases">
        <title>Genome sequence of strain Noviherbaspirillum sp. DKR-6.</title>
        <authorList>
            <person name="Chaudhary D.K."/>
        </authorList>
    </citation>
    <scope>NUCLEOTIDE SEQUENCE</scope>
    <source>
        <strain evidence="4">DKR-6</strain>
    </source>
</reference>
<evidence type="ECO:0000256" key="2">
    <source>
        <dbReference type="SAM" id="SignalP"/>
    </source>
</evidence>
<dbReference type="PROSITE" id="PS51352">
    <property type="entry name" value="THIOREDOXIN_2"/>
    <property type="match status" value="1"/>
</dbReference>
<dbReference type="Gene3D" id="3.40.30.10">
    <property type="entry name" value="Glutaredoxin"/>
    <property type="match status" value="1"/>
</dbReference>
<dbReference type="PROSITE" id="PS00194">
    <property type="entry name" value="THIOREDOXIN_1"/>
    <property type="match status" value="1"/>
</dbReference>
<dbReference type="GO" id="GO:0016209">
    <property type="term" value="F:antioxidant activity"/>
    <property type="evidence" value="ECO:0007669"/>
    <property type="project" value="InterPro"/>
</dbReference>
<organism evidence="4 5">
    <name type="scientific">Noviherbaspirillum pedocola</name>
    <dbReference type="NCBI Taxonomy" id="2801341"/>
    <lineage>
        <taxon>Bacteria</taxon>
        <taxon>Pseudomonadati</taxon>
        <taxon>Pseudomonadota</taxon>
        <taxon>Betaproteobacteria</taxon>
        <taxon>Burkholderiales</taxon>
        <taxon>Oxalobacteraceae</taxon>
        <taxon>Noviherbaspirillum</taxon>
    </lineage>
</organism>
<dbReference type="InterPro" id="IPR017937">
    <property type="entry name" value="Thioredoxin_CS"/>
</dbReference>
<keyword evidence="5" id="KW-1185">Reference proteome</keyword>
<gene>
    <name evidence="4" type="ORF">JJB74_23045</name>
</gene>
<dbReference type="EMBL" id="JAEPBG010000012">
    <property type="protein sequence ID" value="MBK4737506.1"/>
    <property type="molecule type" value="Genomic_DNA"/>
</dbReference>
<keyword evidence="2" id="KW-0732">Signal</keyword>
<dbReference type="CDD" id="cd02966">
    <property type="entry name" value="TlpA_like_family"/>
    <property type="match status" value="1"/>
</dbReference>
<dbReference type="GO" id="GO:0015036">
    <property type="term" value="F:disulfide oxidoreductase activity"/>
    <property type="evidence" value="ECO:0007669"/>
    <property type="project" value="UniProtKB-ARBA"/>
</dbReference>
<dbReference type="Proteomes" id="UP000622890">
    <property type="component" value="Unassembled WGS sequence"/>
</dbReference>
<dbReference type="InterPro" id="IPR050553">
    <property type="entry name" value="Thioredoxin_ResA/DsbE_sf"/>
</dbReference>
<dbReference type="InterPro" id="IPR000866">
    <property type="entry name" value="AhpC/TSA"/>
</dbReference>
<dbReference type="PANTHER" id="PTHR42852">
    <property type="entry name" value="THIOL:DISULFIDE INTERCHANGE PROTEIN DSBE"/>
    <property type="match status" value="1"/>
</dbReference>
<evidence type="ECO:0000256" key="1">
    <source>
        <dbReference type="ARBA" id="ARBA00023284"/>
    </source>
</evidence>
<dbReference type="Pfam" id="PF00578">
    <property type="entry name" value="AhpC-TSA"/>
    <property type="match status" value="1"/>
</dbReference>
<sequence>MTRRSSAPMPSGKHRRLTLLAGVLLTGMLAGGSAMAAGSWKAFSAPGGQAPAPLALQDLNGKPVDLADLKGEVVLVNFWATWCEPCRDEMPGLDKLSRTLAGRHFRVVGVNAGDGEPKIRQFLERVPVGFPILRDSAMETMKAWRVRVLPASFLVDKNGMLRYQLVGETNWEDAAQQAPIMELLK</sequence>
<keyword evidence="1" id="KW-0676">Redox-active center</keyword>
<comment type="caution">
    <text evidence="4">The sequence shown here is derived from an EMBL/GenBank/DDBJ whole genome shotgun (WGS) entry which is preliminary data.</text>
</comment>
<evidence type="ECO:0000313" key="5">
    <source>
        <dbReference type="Proteomes" id="UP000622890"/>
    </source>
</evidence>
<feature type="domain" description="Thioredoxin" evidence="3">
    <location>
        <begin position="44"/>
        <end position="185"/>
    </location>
</feature>
<dbReference type="RefSeq" id="WP_200595843.1">
    <property type="nucleotide sequence ID" value="NZ_JAEPBG010000012.1"/>
</dbReference>
<evidence type="ECO:0000259" key="3">
    <source>
        <dbReference type="PROSITE" id="PS51352"/>
    </source>
</evidence>
<accession>A0A934SVD3</accession>
<protein>
    <submittedName>
        <fullName evidence="4">TlpA family protein disulfide reductase</fullName>
    </submittedName>
</protein>